<dbReference type="Proteomes" id="UP000319004">
    <property type="component" value="Chromosome"/>
</dbReference>
<protein>
    <recommendedName>
        <fullName evidence="4">Isoprenylcysteine carboxyl methyltransferase (ICMT) family protein</fullName>
    </recommendedName>
</protein>
<dbReference type="KEGG" id="snep:Enr13x_37290"/>
<dbReference type="Gene3D" id="1.20.120.1630">
    <property type="match status" value="1"/>
</dbReference>
<sequence length="80" mass="8902">MALAGVLQGGAVGWLLGSSSVVGYSLAGAVVWHLFVRPIEEADLQKRFGDNYRMYQHRVRLWLPTFAINSESTLGIPRDR</sequence>
<dbReference type="AlphaFoldDB" id="A0A518HSP0"/>
<gene>
    <name evidence="2" type="ORF">Enr13x_37290</name>
</gene>
<proteinExistence type="predicted"/>
<accession>A0A518HSP0</accession>
<evidence type="ECO:0008006" key="4">
    <source>
        <dbReference type="Google" id="ProtNLM"/>
    </source>
</evidence>
<organism evidence="2 3">
    <name type="scientific">Stieleria neptunia</name>
    <dbReference type="NCBI Taxonomy" id="2527979"/>
    <lineage>
        <taxon>Bacteria</taxon>
        <taxon>Pseudomonadati</taxon>
        <taxon>Planctomycetota</taxon>
        <taxon>Planctomycetia</taxon>
        <taxon>Pirellulales</taxon>
        <taxon>Pirellulaceae</taxon>
        <taxon>Stieleria</taxon>
    </lineage>
</organism>
<evidence type="ECO:0000256" key="1">
    <source>
        <dbReference type="SAM" id="Phobius"/>
    </source>
</evidence>
<keyword evidence="3" id="KW-1185">Reference proteome</keyword>
<dbReference type="RefSeq" id="WP_145388242.1">
    <property type="nucleotide sequence ID" value="NZ_CP037423.1"/>
</dbReference>
<reference evidence="2 3" key="1">
    <citation type="submission" date="2019-03" db="EMBL/GenBank/DDBJ databases">
        <title>Deep-cultivation of Planctomycetes and their phenomic and genomic characterization uncovers novel biology.</title>
        <authorList>
            <person name="Wiegand S."/>
            <person name="Jogler M."/>
            <person name="Boedeker C."/>
            <person name="Pinto D."/>
            <person name="Vollmers J."/>
            <person name="Rivas-Marin E."/>
            <person name="Kohn T."/>
            <person name="Peeters S.H."/>
            <person name="Heuer A."/>
            <person name="Rast P."/>
            <person name="Oberbeckmann S."/>
            <person name="Bunk B."/>
            <person name="Jeske O."/>
            <person name="Meyerdierks A."/>
            <person name="Storesund J.E."/>
            <person name="Kallscheuer N."/>
            <person name="Luecker S."/>
            <person name="Lage O.M."/>
            <person name="Pohl T."/>
            <person name="Merkel B.J."/>
            <person name="Hornburger P."/>
            <person name="Mueller R.-W."/>
            <person name="Bruemmer F."/>
            <person name="Labrenz M."/>
            <person name="Spormann A.M."/>
            <person name="Op den Camp H."/>
            <person name="Overmann J."/>
            <person name="Amann R."/>
            <person name="Jetten M.S.M."/>
            <person name="Mascher T."/>
            <person name="Medema M.H."/>
            <person name="Devos D.P."/>
            <person name="Kaster A.-K."/>
            <person name="Ovreas L."/>
            <person name="Rohde M."/>
            <person name="Galperin M.Y."/>
            <person name="Jogler C."/>
        </authorList>
    </citation>
    <scope>NUCLEOTIDE SEQUENCE [LARGE SCALE GENOMIC DNA]</scope>
    <source>
        <strain evidence="2 3">Enr13</strain>
    </source>
</reference>
<name>A0A518HSP0_9BACT</name>
<evidence type="ECO:0000313" key="3">
    <source>
        <dbReference type="Proteomes" id="UP000319004"/>
    </source>
</evidence>
<evidence type="ECO:0000313" key="2">
    <source>
        <dbReference type="EMBL" id="QDV43869.1"/>
    </source>
</evidence>
<keyword evidence="1" id="KW-0812">Transmembrane</keyword>
<keyword evidence="1" id="KW-1133">Transmembrane helix</keyword>
<feature type="transmembrane region" description="Helical" evidence="1">
    <location>
        <begin position="12"/>
        <end position="36"/>
    </location>
</feature>
<keyword evidence="1" id="KW-0472">Membrane</keyword>
<dbReference type="EMBL" id="CP037423">
    <property type="protein sequence ID" value="QDV43869.1"/>
    <property type="molecule type" value="Genomic_DNA"/>
</dbReference>
<dbReference type="OrthoDB" id="272002at2"/>